<dbReference type="Pfam" id="PF00126">
    <property type="entry name" value="HTH_1"/>
    <property type="match status" value="1"/>
</dbReference>
<dbReference type="SUPFAM" id="SSF53850">
    <property type="entry name" value="Periplasmic binding protein-like II"/>
    <property type="match status" value="1"/>
</dbReference>
<evidence type="ECO:0000256" key="2">
    <source>
        <dbReference type="ARBA" id="ARBA00023015"/>
    </source>
</evidence>
<dbReference type="Proteomes" id="UP000674425">
    <property type="component" value="Unassembled WGS sequence"/>
</dbReference>
<dbReference type="InterPro" id="IPR036390">
    <property type="entry name" value="WH_DNA-bd_sf"/>
</dbReference>
<evidence type="ECO:0000313" key="9">
    <source>
        <dbReference type="Proteomes" id="UP000674425"/>
    </source>
</evidence>
<dbReference type="GO" id="GO:0000976">
    <property type="term" value="F:transcription cis-regulatory region binding"/>
    <property type="evidence" value="ECO:0007669"/>
    <property type="project" value="TreeGrafter"/>
</dbReference>
<dbReference type="AlphaFoldDB" id="A0A1I7D2R6"/>
<gene>
    <name evidence="6" type="primary">yjiE_2</name>
    <name evidence="6" type="ORF">R69658_02990</name>
    <name evidence="7" type="ORF">SAMN05192563_1008174</name>
</gene>
<feature type="domain" description="HTH lysR-type" evidence="5">
    <location>
        <begin position="1"/>
        <end position="58"/>
    </location>
</feature>
<dbReference type="PRINTS" id="PR00039">
    <property type="entry name" value="HTHLYSR"/>
</dbReference>
<sequence>MELKWLEDLLTLAATRNFSRTAELRFMTQPAFSRRVKMLEEWVGVRLLDRNAQPIALTEAGERFRDIAEEVARQLYQGRDELRAAAEGLASTVKFVATHSLSLTFFPQWISASEKAGEVLKFRLDTGHANACVQMMLQGTSHFMLCHTHPSVDIGLDPKQFLVYRVGFDRLLPLSRPGADNEPLDSLDGAPAHHCRYLAYAETSAIGRAVENLLRTSPAANRLDRVFVSPLAGVLNSMVRDGRGLAWLPQSQVGRELESGELVRAGSSEWDLDVDITLFRPRARLPSSAEAFWETLTATSATNTVQPAAA</sequence>
<dbReference type="Pfam" id="PF03466">
    <property type="entry name" value="LysR_substrate"/>
    <property type="match status" value="1"/>
</dbReference>
<dbReference type="InterPro" id="IPR005119">
    <property type="entry name" value="LysR_subst-bd"/>
</dbReference>
<dbReference type="PROSITE" id="PS50931">
    <property type="entry name" value="HTH_LYSR"/>
    <property type="match status" value="1"/>
</dbReference>
<keyword evidence="9" id="KW-1185">Reference proteome</keyword>
<accession>A0A1I7D2R6</accession>
<keyword evidence="2" id="KW-0805">Transcription regulation</keyword>
<keyword evidence="4" id="KW-0804">Transcription</keyword>
<evidence type="ECO:0000313" key="8">
    <source>
        <dbReference type="Proteomes" id="UP000198844"/>
    </source>
</evidence>
<dbReference type="InterPro" id="IPR000847">
    <property type="entry name" value="LysR_HTH_N"/>
</dbReference>
<dbReference type="InterPro" id="IPR036388">
    <property type="entry name" value="WH-like_DNA-bd_sf"/>
</dbReference>
<dbReference type="Proteomes" id="UP000198844">
    <property type="component" value="Unassembled WGS sequence"/>
</dbReference>
<reference evidence="6 9" key="2">
    <citation type="submission" date="2021-02" db="EMBL/GenBank/DDBJ databases">
        <authorList>
            <person name="Vanwijnsberghe S."/>
        </authorList>
    </citation>
    <scope>NUCLEOTIDE SEQUENCE [LARGE SCALE GENOMIC DNA]</scope>
    <source>
        <strain evidence="6 9">R-69658</strain>
    </source>
</reference>
<proteinExistence type="inferred from homology"/>
<dbReference type="PANTHER" id="PTHR30126">
    <property type="entry name" value="HTH-TYPE TRANSCRIPTIONAL REGULATOR"/>
    <property type="match status" value="1"/>
</dbReference>
<comment type="similarity">
    <text evidence="1">Belongs to the LysR transcriptional regulatory family.</text>
</comment>
<evidence type="ECO:0000256" key="1">
    <source>
        <dbReference type="ARBA" id="ARBA00009437"/>
    </source>
</evidence>
<reference evidence="7 8" key="1">
    <citation type="submission" date="2016-10" db="EMBL/GenBank/DDBJ databases">
        <authorList>
            <person name="de Groot N.N."/>
        </authorList>
    </citation>
    <scope>NUCLEOTIDE SEQUENCE [LARGE SCALE GENOMIC DNA]</scope>
    <source>
        <strain evidence="7 8">LMG 27731</strain>
    </source>
</reference>
<dbReference type="SUPFAM" id="SSF46785">
    <property type="entry name" value="Winged helix' DNA-binding domain"/>
    <property type="match status" value="1"/>
</dbReference>
<dbReference type="Gene3D" id="3.40.190.10">
    <property type="entry name" value="Periplasmic binding protein-like II"/>
    <property type="match status" value="2"/>
</dbReference>
<keyword evidence="3" id="KW-0238">DNA-binding</keyword>
<evidence type="ECO:0000313" key="6">
    <source>
        <dbReference type="EMBL" id="CAE6757051.1"/>
    </source>
</evidence>
<dbReference type="GeneID" id="77192285"/>
<dbReference type="OrthoDB" id="8715249at2"/>
<evidence type="ECO:0000256" key="4">
    <source>
        <dbReference type="ARBA" id="ARBA00023163"/>
    </source>
</evidence>
<dbReference type="EMBL" id="CAJNAU010000024">
    <property type="protein sequence ID" value="CAE6757051.1"/>
    <property type="molecule type" value="Genomic_DNA"/>
</dbReference>
<evidence type="ECO:0000259" key="5">
    <source>
        <dbReference type="PROSITE" id="PS50931"/>
    </source>
</evidence>
<dbReference type="PANTHER" id="PTHR30126:SF2">
    <property type="entry name" value="HTH-TYPE TRANSCRIPTIONAL REGULATOR YJIE"/>
    <property type="match status" value="1"/>
</dbReference>
<dbReference type="RefSeq" id="WP_093635072.1">
    <property type="nucleotide sequence ID" value="NZ_CAJNAU010000024.1"/>
</dbReference>
<name>A0A1I7D2R6_9BURK</name>
<evidence type="ECO:0000256" key="3">
    <source>
        <dbReference type="ARBA" id="ARBA00023125"/>
    </source>
</evidence>
<dbReference type="GO" id="GO:0003700">
    <property type="term" value="F:DNA-binding transcription factor activity"/>
    <property type="evidence" value="ECO:0007669"/>
    <property type="project" value="InterPro"/>
</dbReference>
<organism evidence="7 8">
    <name type="scientific">Paraburkholderia aspalathi</name>
    <dbReference type="NCBI Taxonomy" id="1324617"/>
    <lineage>
        <taxon>Bacteria</taxon>
        <taxon>Pseudomonadati</taxon>
        <taxon>Pseudomonadota</taxon>
        <taxon>Betaproteobacteria</taxon>
        <taxon>Burkholderiales</taxon>
        <taxon>Burkholderiaceae</taxon>
        <taxon>Paraburkholderia</taxon>
    </lineage>
</organism>
<dbReference type="Gene3D" id="1.10.10.10">
    <property type="entry name" value="Winged helix-like DNA-binding domain superfamily/Winged helix DNA-binding domain"/>
    <property type="match status" value="1"/>
</dbReference>
<protein>
    <submittedName>
        <fullName evidence="6">HTH-type transcriptional regulator YjiE</fullName>
    </submittedName>
    <submittedName>
        <fullName evidence="7">Transcriptional regulator, LysR family</fullName>
    </submittedName>
</protein>
<dbReference type="EMBL" id="FPBH01000008">
    <property type="protein sequence ID" value="SFU05973.1"/>
    <property type="molecule type" value="Genomic_DNA"/>
</dbReference>
<evidence type="ECO:0000313" key="7">
    <source>
        <dbReference type="EMBL" id="SFU05973.1"/>
    </source>
</evidence>